<dbReference type="RefSeq" id="WP_280941464.1">
    <property type="nucleotide sequence ID" value="NZ_JARYGX010000009.1"/>
</dbReference>
<reference evidence="3" key="1">
    <citation type="journal article" date="2007" name="Int. J. Syst. Evol. Microbiol.">
        <title>Luteimonas composti sp. nov., a moderately thermophilic bacterium isolated from food waste.</title>
        <authorList>
            <person name="Young C.C."/>
            <person name="Kampfer P."/>
            <person name="Chen W.M."/>
            <person name="Yen W.S."/>
            <person name="Arun A.B."/>
            <person name="Lai W.A."/>
            <person name="Shen F.T."/>
            <person name="Rekha P.D."/>
            <person name="Lin K.Y."/>
            <person name="Chou J.H."/>
        </authorList>
    </citation>
    <scope>NUCLEOTIDE SEQUENCE</scope>
    <source>
        <strain evidence="3">CC-YY355</strain>
    </source>
</reference>
<evidence type="ECO:0000313" key="4">
    <source>
        <dbReference type="Proteomes" id="UP001160550"/>
    </source>
</evidence>
<sequence length="191" mass="21756">MSRASRLLLLVVVLLATAASAASARTRNVTDPDAPRSLPEADRVQVQWTDPAEFSDLKYSGNRWRAAQGSWVEQLAEHVRESAEKRLPEGEKMEVTITDIHRAGRYEPWHGLNMQDVRFLRDHYPPSMSLEFRLYGADGQLLAEGVRELRDSGYLTTGGANPMARDNLYYEKRMIDGWVRDELRRVEVAGR</sequence>
<name>A0ABT6MNX7_9GAMM</name>
<evidence type="ECO:0000256" key="1">
    <source>
        <dbReference type="SAM" id="MobiDB-lite"/>
    </source>
</evidence>
<evidence type="ECO:0000256" key="2">
    <source>
        <dbReference type="SAM" id="SignalP"/>
    </source>
</evidence>
<keyword evidence="4" id="KW-1185">Reference proteome</keyword>
<reference evidence="3" key="2">
    <citation type="submission" date="2023-04" db="EMBL/GenBank/DDBJ databases">
        <authorList>
            <person name="Sun J.-Q."/>
        </authorList>
    </citation>
    <scope>NUCLEOTIDE SEQUENCE</scope>
    <source>
        <strain evidence="3">CC-YY355</strain>
    </source>
</reference>
<dbReference type="Pfam" id="PF11454">
    <property type="entry name" value="DUF3016"/>
    <property type="match status" value="1"/>
</dbReference>
<gene>
    <name evidence="3" type="ORF">QF205_04090</name>
</gene>
<evidence type="ECO:0000313" key="3">
    <source>
        <dbReference type="EMBL" id="MDH7452264.1"/>
    </source>
</evidence>
<keyword evidence="2" id="KW-0732">Signal</keyword>
<comment type="caution">
    <text evidence="3">The sequence shown here is derived from an EMBL/GenBank/DDBJ whole genome shotgun (WGS) entry which is preliminary data.</text>
</comment>
<dbReference type="InterPro" id="IPR021557">
    <property type="entry name" value="DUF3016"/>
</dbReference>
<organism evidence="3 4">
    <name type="scientific">Luteimonas composti</name>
    <dbReference type="NCBI Taxonomy" id="398257"/>
    <lineage>
        <taxon>Bacteria</taxon>
        <taxon>Pseudomonadati</taxon>
        <taxon>Pseudomonadota</taxon>
        <taxon>Gammaproteobacteria</taxon>
        <taxon>Lysobacterales</taxon>
        <taxon>Lysobacteraceae</taxon>
        <taxon>Luteimonas</taxon>
    </lineage>
</organism>
<dbReference type="Proteomes" id="UP001160550">
    <property type="component" value="Unassembled WGS sequence"/>
</dbReference>
<feature type="chain" id="PRO_5046037017" evidence="2">
    <location>
        <begin position="25"/>
        <end position="191"/>
    </location>
</feature>
<feature type="compositionally biased region" description="Basic and acidic residues" evidence="1">
    <location>
        <begin position="28"/>
        <end position="43"/>
    </location>
</feature>
<accession>A0ABT6MNX7</accession>
<proteinExistence type="predicted"/>
<protein>
    <submittedName>
        <fullName evidence="3">DUF3016 domain-containing protein</fullName>
    </submittedName>
</protein>
<feature type="region of interest" description="Disordered" evidence="1">
    <location>
        <begin position="24"/>
        <end position="43"/>
    </location>
</feature>
<dbReference type="EMBL" id="JARYGX010000009">
    <property type="protein sequence ID" value="MDH7452264.1"/>
    <property type="molecule type" value="Genomic_DNA"/>
</dbReference>
<feature type="signal peptide" evidence="2">
    <location>
        <begin position="1"/>
        <end position="24"/>
    </location>
</feature>